<keyword evidence="4 7" id="KW-0812">Transmembrane</keyword>
<comment type="similarity">
    <text evidence="2">Belongs to the major facilitator superfamily.</text>
</comment>
<dbReference type="Gene3D" id="1.20.1250.20">
    <property type="entry name" value="MFS general substrate transporter like domains"/>
    <property type="match status" value="1"/>
</dbReference>
<evidence type="ECO:0000313" key="10">
    <source>
        <dbReference type="Proteomes" id="UP001516400"/>
    </source>
</evidence>
<dbReference type="AlphaFoldDB" id="A0ABD2NG80"/>
<keyword evidence="10" id="KW-1185">Reference proteome</keyword>
<feature type="transmembrane region" description="Helical" evidence="7">
    <location>
        <begin position="357"/>
        <end position="381"/>
    </location>
</feature>
<dbReference type="GO" id="GO:0016020">
    <property type="term" value="C:membrane"/>
    <property type="evidence" value="ECO:0007669"/>
    <property type="project" value="UniProtKB-SubCell"/>
</dbReference>
<feature type="transmembrane region" description="Helical" evidence="7">
    <location>
        <begin position="24"/>
        <end position="50"/>
    </location>
</feature>
<dbReference type="Pfam" id="PF00083">
    <property type="entry name" value="Sugar_tr"/>
    <property type="match status" value="1"/>
</dbReference>
<keyword evidence="3" id="KW-0813">Transport</keyword>
<dbReference type="Proteomes" id="UP001516400">
    <property type="component" value="Unassembled WGS sequence"/>
</dbReference>
<sequence>MARVHPDSSELTMEDILDETGWGLYYKVLIGVVSACAFCQATALLALCFALPLGTCDPFMNAATILTVDMCFFFGKAIGGFLLNASSDVTGRLWLLPNSLMMMFCSTFLAAFSHSGTTLSVAMFILGSGLEANTRATKIHLAEILPKKKRGCYLTLPTFFWSFGYLLMIVCAWKLSHHAIVDHRGTDMRLTAWRLMFAGAGGCSIVVACVTALVQPSPRYRLYRKQNNMAQNSLKLFYAINRSKYSETWPHREQDIARIISDFQINTEPEPLNCTEQIRLLLRRMFKTVCLLFKKRFISTTVTLILMKILLFSGLVPIHLMLTKNLVSRNESCDVVGHEMLHLYPPVDRNCVLKVDLMVFLAFILLALNILVGQVIVFLGIDKVGRRFYIGLLKFYINTKGER</sequence>
<gene>
    <name evidence="9" type="ORF">HHI36_013115</name>
</gene>
<evidence type="ECO:0000256" key="6">
    <source>
        <dbReference type="ARBA" id="ARBA00023136"/>
    </source>
</evidence>
<proteinExistence type="inferred from homology"/>
<comment type="subcellular location">
    <subcellularLocation>
        <location evidence="1">Membrane</location>
        <topology evidence="1">Multi-pass membrane protein</topology>
    </subcellularLocation>
</comment>
<dbReference type="InterPro" id="IPR020846">
    <property type="entry name" value="MFS_dom"/>
</dbReference>
<dbReference type="InterPro" id="IPR005828">
    <property type="entry name" value="MFS_sugar_transport-like"/>
</dbReference>
<evidence type="ECO:0000256" key="2">
    <source>
        <dbReference type="ARBA" id="ARBA00008335"/>
    </source>
</evidence>
<feature type="transmembrane region" description="Helical" evidence="7">
    <location>
        <begin position="151"/>
        <end position="175"/>
    </location>
</feature>
<dbReference type="InterPro" id="IPR036259">
    <property type="entry name" value="MFS_trans_sf"/>
</dbReference>
<feature type="transmembrane region" description="Helical" evidence="7">
    <location>
        <begin position="101"/>
        <end position="130"/>
    </location>
</feature>
<reference evidence="9 10" key="1">
    <citation type="journal article" date="2021" name="BMC Biol.">
        <title>Horizontally acquired antibacterial genes associated with adaptive radiation of ladybird beetles.</title>
        <authorList>
            <person name="Li H.S."/>
            <person name="Tang X.F."/>
            <person name="Huang Y.H."/>
            <person name="Xu Z.Y."/>
            <person name="Chen M.L."/>
            <person name="Du X.Y."/>
            <person name="Qiu B.Y."/>
            <person name="Chen P.T."/>
            <person name="Zhang W."/>
            <person name="Slipinski A."/>
            <person name="Escalona H.E."/>
            <person name="Waterhouse R.M."/>
            <person name="Zwick A."/>
            <person name="Pang H."/>
        </authorList>
    </citation>
    <scope>NUCLEOTIDE SEQUENCE [LARGE SCALE GENOMIC DNA]</scope>
    <source>
        <strain evidence="9">SYSU2018</strain>
    </source>
</reference>
<dbReference type="PROSITE" id="PS50850">
    <property type="entry name" value="MFS"/>
    <property type="match status" value="1"/>
</dbReference>
<dbReference type="EMBL" id="JABFTP020000103">
    <property type="protein sequence ID" value="KAL3277773.1"/>
    <property type="molecule type" value="Genomic_DNA"/>
</dbReference>
<organism evidence="9 10">
    <name type="scientific">Cryptolaemus montrouzieri</name>
    <dbReference type="NCBI Taxonomy" id="559131"/>
    <lineage>
        <taxon>Eukaryota</taxon>
        <taxon>Metazoa</taxon>
        <taxon>Ecdysozoa</taxon>
        <taxon>Arthropoda</taxon>
        <taxon>Hexapoda</taxon>
        <taxon>Insecta</taxon>
        <taxon>Pterygota</taxon>
        <taxon>Neoptera</taxon>
        <taxon>Endopterygota</taxon>
        <taxon>Coleoptera</taxon>
        <taxon>Polyphaga</taxon>
        <taxon>Cucujiformia</taxon>
        <taxon>Coccinelloidea</taxon>
        <taxon>Coccinellidae</taxon>
        <taxon>Scymninae</taxon>
        <taxon>Scymnini</taxon>
        <taxon>Cryptolaemus</taxon>
    </lineage>
</organism>
<evidence type="ECO:0000259" key="8">
    <source>
        <dbReference type="PROSITE" id="PS50850"/>
    </source>
</evidence>
<evidence type="ECO:0000256" key="5">
    <source>
        <dbReference type="ARBA" id="ARBA00022989"/>
    </source>
</evidence>
<evidence type="ECO:0000313" key="9">
    <source>
        <dbReference type="EMBL" id="KAL3277773.1"/>
    </source>
</evidence>
<keyword evidence="6 7" id="KW-0472">Membrane</keyword>
<dbReference type="SUPFAM" id="SSF103473">
    <property type="entry name" value="MFS general substrate transporter"/>
    <property type="match status" value="1"/>
</dbReference>
<name>A0ABD2NG80_9CUCU</name>
<feature type="transmembrane region" description="Helical" evidence="7">
    <location>
        <begin position="62"/>
        <end position="81"/>
    </location>
</feature>
<protein>
    <recommendedName>
        <fullName evidence="8">Major facilitator superfamily (MFS) profile domain-containing protein</fullName>
    </recommendedName>
</protein>
<evidence type="ECO:0000256" key="7">
    <source>
        <dbReference type="SAM" id="Phobius"/>
    </source>
</evidence>
<accession>A0ABD2NG80</accession>
<feature type="domain" description="Major facilitator superfamily (MFS) profile" evidence="8">
    <location>
        <begin position="29"/>
        <end position="403"/>
    </location>
</feature>
<evidence type="ECO:0000256" key="1">
    <source>
        <dbReference type="ARBA" id="ARBA00004141"/>
    </source>
</evidence>
<feature type="transmembrane region" description="Helical" evidence="7">
    <location>
        <begin position="195"/>
        <end position="214"/>
    </location>
</feature>
<evidence type="ECO:0000256" key="3">
    <source>
        <dbReference type="ARBA" id="ARBA00022448"/>
    </source>
</evidence>
<keyword evidence="5 7" id="KW-1133">Transmembrane helix</keyword>
<dbReference type="PANTHER" id="PTHR23511">
    <property type="entry name" value="SYNAPTIC VESICLE GLYCOPROTEIN 2"/>
    <property type="match status" value="1"/>
</dbReference>
<dbReference type="PANTHER" id="PTHR23511:SF5">
    <property type="entry name" value="MAJOR FACILITATOR-TYPE TRANSPORTER HXNZ-RELATED"/>
    <property type="match status" value="1"/>
</dbReference>
<feature type="transmembrane region" description="Helical" evidence="7">
    <location>
        <begin position="297"/>
        <end position="322"/>
    </location>
</feature>
<evidence type="ECO:0000256" key="4">
    <source>
        <dbReference type="ARBA" id="ARBA00022692"/>
    </source>
</evidence>
<comment type="caution">
    <text evidence="9">The sequence shown here is derived from an EMBL/GenBank/DDBJ whole genome shotgun (WGS) entry which is preliminary data.</text>
</comment>